<accession>A0A813DWF0</accession>
<protein>
    <submittedName>
        <fullName evidence="1">Uncharacterized protein</fullName>
    </submittedName>
</protein>
<organism evidence="1 2">
    <name type="scientific">Polarella glacialis</name>
    <name type="common">Dinoflagellate</name>
    <dbReference type="NCBI Taxonomy" id="89957"/>
    <lineage>
        <taxon>Eukaryota</taxon>
        <taxon>Sar</taxon>
        <taxon>Alveolata</taxon>
        <taxon>Dinophyceae</taxon>
        <taxon>Suessiales</taxon>
        <taxon>Suessiaceae</taxon>
        <taxon>Polarella</taxon>
    </lineage>
</organism>
<evidence type="ECO:0000313" key="1">
    <source>
        <dbReference type="EMBL" id="CAE8590851.1"/>
    </source>
</evidence>
<feature type="non-terminal residue" evidence="1">
    <location>
        <position position="1"/>
    </location>
</feature>
<feature type="non-terminal residue" evidence="1">
    <location>
        <position position="118"/>
    </location>
</feature>
<reference evidence="1" key="1">
    <citation type="submission" date="2021-02" db="EMBL/GenBank/DDBJ databases">
        <authorList>
            <person name="Dougan E. K."/>
            <person name="Rhodes N."/>
            <person name="Thang M."/>
            <person name="Chan C."/>
        </authorList>
    </citation>
    <scope>NUCLEOTIDE SEQUENCE</scope>
</reference>
<evidence type="ECO:0000313" key="2">
    <source>
        <dbReference type="Proteomes" id="UP000654075"/>
    </source>
</evidence>
<comment type="caution">
    <text evidence="1">The sequence shown here is derived from an EMBL/GenBank/DDBJ whole genome shotgun (WGS) entry which is preliminary data.</text>
</comment>
<dbReference type="AlphaFoldDB" id="A0A813DWF0"/>
<dbReference type="EMBL" id="CAJNNV010004512">
    <property type="protein sequence ID" value="CAE8590851.1"/>
    <property type="molecule type" value="Genomic_DNA"/>
</dbReference>
<dbReference type="Proteomes" id="UP000654075">
    <property type="component" value="Unassembled WGS sequence"/>
</dbReference>
<gene>
    <name evidence="1" type="ORF">PGLA1383_LOCUS9563</name>
</gene>
<name>A0A813DWF0_POLGL</name>
<sequence>QLLVQQIHTADVTWMPGSPHHRSGRRSSKLSALCSLVNRRIAVLLATAATATVAAALGTVGGRQPVLQRLACVVRLGNSSSDEELQTFSSAARTWGAHCHWFIGLAPSAASAAAAGRR</sequence>
<proteinExistence type="predicted"/>
<keyword evidence="2" id="KW-1185">Reference proteome</keyword>